<evidence type="ECO:0000313" key="2">
    <source>
        <dbReference type="Proteomes" id="UP000484015"/>
    </source>
</evidence>
<proteinExistence type="predicted"/>
<name>A0A6L6Q0H6_9BURK</name>
<accession>A0A6L6Q0H6</accession>
<dbReference type="EMBL" id="WNLA01000009">
    <property type="protein sequence ID" value="MTW03327.1"/>
    <property type="molecule type" value="Genomic_DNA"/>
</dbReference>
<gene>
    <name evidence="1" type="ORF">GM668_14670</name>
</gene>
<dbReference type="OrthoDB" id="598113at2"/>
<protein>
    <submittedName>
        <fullName evidence="1">Uncharacterized protein</fullName>
    </submittedName>
</protein>
<comment type="caution">
    <text evidence="1">The sequence shown here is derived from an EMBL/GenBank/DDBJ whole genome shotgun (WGS) entry which is preliminary data.</text>
</comment>
<keyword evidence="2" id="KW-1185">Reference proteome</keyword>
<sequence>MPTAIPYDDLQSAFNFVSAAAPYERNAYIAKETGEVFHAAQIYDAYKRIPPDVDDVERYWSVPHRQDLDLGSRLELKFVQEHIPAQFAVAEDFFHRRGAHAKFHDMVAKAGKEAQWRQYEHDATEQALRKWANDEGLALA</sequence>
<organism evidence="1 2">
    <name type="scientific">Pseudoduganella ginsengisoli</name>
    <dbReference type="NCBI Taxonomy" id="1462440"/>
    <lineage>
        <taxon>Bacteria</taxon>
        <taxon>Pseudomonadati</taxon>
        <taxon>Pseudomonadota</taxon>
        <taxon>Betaproteobacteria</taxon>
        <taxon>Burkholderiales</taxon>
        <taxon>Oxalobacteraceae</taxon>
        <taxon>Telluria group</taxon>
        <taxon>Pseudoduganella</taxon>
    </lineage>
</organism>
<dbReference type="AlphaFoldDB" id="A0A6L6Q0H6"/>
<reference evidence="1 2" key="1">
    <citation type="submission" date="2019-11" db="EMBL/GenBank/DDBJ databases">
        <title>Type strains purchased from KCTC, JCM and DSMZ.</title>
        <authorList>
            <person name="Lu H."/>
        </authorList>
    </citation>
    <scope>NUCLEOTIDE SEQUENCE [LARGE SCALE GENOMIC DNA]</scope>
    <source>
        <strain evidence="1 2">KCTC 42409</strain>
    </source>
</reference>
<dbReference type="Proteomes" id="UP000484015">
    <property type="component" value="Unassembled WGS sequence"/>
</dbReference>
<dbReference type="RefSeq" id="WP_155439707.1">
    <property type="nucleotide sequence ID" value="NZ_WNLA01000009.1"/>
</dbReference>
<evidence type="ECO:0000313" key="1">
    <source>
        <dbReference type="EMBL" id="MTW03327.1"/>
    </source>
</evidence>